<name>A0A9X4AG43_9BACI</name>
<evidence type="ECO:0000259" key="3">
    <source>
        <dbReference type="Pfam" id="PF01557"/>
    </source>
</evidence>
<accession>A0A9X4AG43</accession>
<comment type="caution">
    <text evidence="4">The sequence shown here is derived from an EMBL/GenBank/DDBJ whole genome shotgun (WGS) entry which is preliminary data.</text>
</comment>
<evidence type="ECO:0000313" key="5">
    <source>
        <dbReference type="Proteomes" id="UP001145069"/>
    </source>
</evidence>
<dbReference type="InterPro" id="IPR011234">
    <property type="entry name" value="Fumarylacetoacetase-like_C"/>
</dbReference>
<dbReference type="Proteomes" id="UP001145069">
    <property type="component" value="Unassembled WGS sequence"/>
</dbReference>
<dbReference type="EMBL" id="JAMQKC010000005">
    <property type="protein sequence ID" value="MDC3416890.1"/>
    <property type="molecule type" value="Genomic_DNA"/>
</dbReference>
<dbReference type="PANTHER" id="PTHR42796">
    <property type="entry name" value="FUMARYLACETOACETATE HYDROLASE DOMAIN-CONTAINING PROTEIN 2A-RELATED"/>
    <property type="match status" value="1"/>
</dbReference>
<dbReference type="GO" id="GO:0016787">
    <property type="term" value="F:hydrolase activity"/>
    <property type="evidence" value="ECO:0007669"/>
    <property type="project" value="UniProtKB-KW"/>
</dbReference>
<dbReference type="GO" id="GO:0016853">
    <property type="term" value="F:isomerase activity"/>
    <property type="evidence" value="ECO:0007669"/>
    <property type="project" value="UniProtKB-ARBA"/>
</dbReference>
<evidence type="ECO:0000256" key="1">
    <source>
        <dbReference type="ARBA" id="ARBA00010211"/>
    </source>
</evidence>
<dbReference type="GO" id="GO:0046872">
    <property type="term" value="F:metal ion binding"/>
    <property type="evidence" value="ECO:0007669"/>
    <property type="project" value="UniProtKB-KW"/>
</dbReference>
<reference evidence="4" key="1">
    <citation type="submission" date="2022-06" db="EMBL/GenBank/DDBJ databases">
        <title>Aquibacillus sp. a new bacterium isolated from soil saline samples.</title>
        <authorList>
            <person name="Galisteo C."/>
            <person name="De La Haba R."/>
            <person name="Sanchez-Porro C."/>
            <person name="Ventosa A."/>
        </authorList>
    </citation>
    <scope>NUCLEOTIDE SEQUENCE</scope>
    <source>
        <strain evidence="4">3ASR75-54</strain>
    </source>
</reference>
<sequence>MKIVSYKTKGNEFSPYRIGFVLDDKVFDLQAVYKQMLLAKDEEDSAHAALGLLPDNPNDFFALGKLSLNRAEEAYAYALENESLTSFNRRDIVLGPPVPNPSKIICIGTNYKDHVLEMKSEIPDFPVLFSKFNNALIGPEDAIEKSPKTSKLDYEVEFAVVIGKKASGVKRDEALDYVAGYTIGNDISARDLQKRTPQWLQGKSLDRSTPIGPWIVTTKEIPDPSTIDVKASVNGEVRQNSNTKHLIFDVPFLIEFISELITLEPGDIILTGTPGGVAAGMESPQFLEEGDVVTLEIAGIGTLENKVIAKK</sequence>
<evidence type="ECO:0000313" key="4">
    <source>
        <dbReference type="EMBL" id="MDC3416890.1"/>
    </source>
</evidence>
<dbReference type="AlphaFoldDB" id="A0A9X4AG43"/>
<organism evidence="4 5">
    <name type="scientific">Aquibacillus salsiterrae</name>
    <dbReference type="NCBI Taxonomy" id="2950439"/>
    <lineage>
        <taxon>Bacteria</taxon>
        <taxon>Bacillati</taxon>
        <taxon>Bacillota</taxon>
        <taxon>Bacilli</taxon>
        <taxon>Bacillales</taxon>
        <taxon>Bacillaceae</taxon>
        <taxon>Aquibacillus</taxon>
    </lineage>
</organism>
<dbReference type="RefSeq" id="WP_272445925.1">
    <property type="nucleotide sequence ID" value="NZ_JAMQKC010000005.1"/>
</dbReference>
<dbReference type="InterPro" id="IPR051121">
    <property type="entry name" value="FAH"/>
</dbReference>
<dbReference type="Pfam" id="PF01557">
    <property type="entry name" value="FAA_hydrolase"/>
    <property type="match status" value="1"/>
</dbReference>
<keyword evidence="2" id="KW-0479">Metal-binding</keyword>
<keyword evidence="4" id="KW-0378">Hydrolase</keyword>
<dbReference type="InterPro" id="IPR036663">
    <property type="entry name" value="Fumarylacetoacetase_C_sf"/>
</dbReference>
<dbReference type="Gene3D" id="3.90.850.10">
    <property type="entry name" value="Fumarylacetoacetase-like, C-terminal domain"/>
    <property type="match status" value="1"/>
</dbReference>
<keyword evidence="5" id="KW-1185">Reference proteome</keyword>
<dbReference type="PANTHER" id="PTHR42796:SF4">
    <property type="entry name" value="FUMARYLACETOACETATE HYDROLASE DOMAIN-CONTAINING PROTEIN 2A"/>
    <property type="match status" value="1"/>
</dbReference>
<dbReference type="GO" id="GO:0019752">
    <property type="term" value="P:carboxylic acid metabolic process"/>
    <property type="evidence" value="ECO:0007669"/>
    <property type="project" value="UniProtKB-ARBA"/>
</dbReference>
<dbReference type="FunFam" id="3.90.850.10:FF:000002">
    <property type="entry name" value="2-hydroxyhepta-2,4-diene-1,7-dioate isomerase"/>
    <property type="match status" value="1"/>
</dbReference>
<protein>
    <submittedName>
        <fullName evidence="4">Fumarylacetoacetate hydrolase family protein</fullName>
    </submittedName>
</protein>
<feature type="domain" description="Fumarylacetoacetase-like C-terminal" evidence="3">
    <location>
        <begin position="103"/>
        <end position="307"/>
    </location>
</feature>
<evidence type="ECO:0000256" key="2">
    <source>
        <dbReference type="ARBA" id="ARBA00022723"/>
    </source>
</evidence>
<dbReference type="SUPFAM" id="SSF56529">
    <property type="entry name" value="FAH"/>
    <property type="match status" value="1"/>
</dbReference>
<comment type="similarity">
    <text evidence="1">Belongs to the FAH family.</text>
</comment>
<gene>
    <name evidence="4" type="ORF">NC799_08145</name>
</gene>
<proteinExistence type="inferred from homology"/>